<dbReference type="InterPro" id="IPR050738">
    <property type="entry name" value="Sulfatase"/>
</dbReference>
<dbReference type="PANTHER" id="PTHR42693">
    <property type="entry name" value="ARYLSULFATASE FAMILY MEMBER"/>
    <property type="match status" value="1"/>
</dbReference>
<evidence type="ECO:0000313" key="3">
    <source>
        <dbReference type="EMBL" id="MFD2890885.1"/>
    </source>
</evidence>
<proteinExistence type="inferred from homology"/>
<feature type="domain" description="Sulfatase N-terminal" evidence="2">
    <location>
        <begin position="84"/>
        <end position="495"/>
    </location>
</feature>
<protein>
    <submittedName>
        <fullName evidence="3">Sulfatase-like hydrolase/transferase</fullName>
    </submittedName>
</protein>
<dbReference type="PROSITE" id="PS51257">
    <property type="entry name" value="PROKAR_LIPOPROTEIN"/>
    <property type="match status" value="1"/>
</dbReference>
<evidence type="ECO:0000313" key="4">
    <source>
        <dbReference type="Proteomes" id="UP001597534"/>
    </source>
</evidence>
<comment type="caution">
    <text evidence="3">The sequence shown here is derived from an EMBL/GenBank/DDBJ whole genome shotgun (WGS) entry which is preliminary data.</text>
</comment>
<reference evidence="4" key="1">
    <citation type="journal article" date="2019" name="Int. J. Syst. Evol. Microbiol.">
        <title>The Global Catalogue of Microorganisms (GCM) 10K type strain sequencing project: providing services to taxonomists for standard genome sequencing and annotation.</title>
        <authorList>
            <consortium name="The Broad Institute Genomics Platform"/>
            <consortium name="The Broad Institute Genome Sequencing Center for Infectious Disease"/>
            <person name="Wu L."/>
            <person name="Ma J."/>
        </authorList>
    </citation>
    <scope>NUCLEOTIDE SEQUENCE [LARGE SCALE GENOMIC DNA]</scope>
    <source>
        <strain evidence="4">KCTC 22671</strain>
    </source>
</reference>
<comment type="similarity">
    <text evidence="1">Belongs to the sulfatase family.</text>
</comment>
<dbReference type="SUPFAM" id="SSF53649">
    <property type="entry name" value="Alkaline phosphatase-like"/>
    <property type="match status" value="1"/>
</dbReference>
<dbReference type="Gene3D" id="3.40.720.10">
    <property type="entry name" value="Alkaline Phosphatase, subunit A"/>
    <property type="match status" value="1"/>
</dbReference>
<dbReference type="InterPro" id="IPR017850">
    <property type="entry name" value="Alkaline_phosphatase_core_sf"/>
</dbReference>
<sequence length="799" mass="88553">MKQIHWPYRLLAVGHSILLLFLITACVDKKGDTNSQVEENVVADGYDRLHLPMTPPETELFTELDARNAKAPKQWSIKAPEGAPNVVIVLLDDMGFGASSAFGGEVKMPTAERLAQKGIVYNRFHTTALCSPTRAALLSGRNHHSNNMGAITEVATSFPGNTGMTPKSAATIAQILKYNGYNTGHFGKNHETAAWEVNNSGPFDNWPSYKGFEKFYGFMGGETNQFYPAVYDGTNKVEVNSEDPNYHFSEDMTDKAIAWVQSQKSLTPDKPFFMYFAPGATHAPHQPPASYINKYKGMFDEGWDAYREKTLQRQIAKGVVPKGTKLAPKPEYIKDWNKLSDQEKKLYARQMEIYAAFGEHIDDQIGRLYGSFEKMGIADNTLFIYILGDNGASAEGTANGLINENTYFNGVSEELDYVTANMDKLGTRESFGHMAAGWAVAGNTPFKWTKQVAGNFGGTRNGMIMVWPKKIKENEVVRNQFAHVIDIVPTILSATKLPAPETVDGVKQMPIEGFSMIETLANAKTPEFHKTQYFEIAGNRAIYQDGWVASVVHKAPWESKPPVSLDKDTWELFNVNDDFSESTNIAAKNPEKLEELKKLFMEEAKKHRVLPMDDRTVERFDPKAAGRPDLMNGRKSLTVYEGMYRMMENAFINVKNASSSITAEVDVKPGANGVILAMGGRFGGYSLYVKNGMPAFTYNWVGKEQYDVLSNKALSPGKHIIKYDFKYDGGGSGKGGLGALYIDGVKVAEARIKNTNGSMFSLDEGADVGFDEGTNVSKNYAVGKNRFNGKINYVKIDVQ</sequence>
<dbReference type="Gene3D" id="3.30.1120.10">
    <property type="match status" value="1"/>
</dbReference>
<evidence type="ECO:0000259" key="2">
    <source>
        <dbReference type="Pfam" id="PF00884"/>
    </source>
</evidence>
<evidence type="ECO:0000256" key="1">
    <source>
        <dbReference type="ARBA" id="ARBA00008779"/>
    </source>
</evidence>
<accession>A0ABW5YIP6</accession>
<dbReference type="Proteomes" id="UP001597534">
    <property type="component" value="Unassembled WGS sequence"/>
</dbReference>
<dbReference type="PANTHER" id="PTHR42693:SF43">
    <property type="entry name" value="BLL2667 PROTEIN"/>
    <property type="match status" value="1"/>
</dbReference>
<gene>
    <name evidence="3" type="ORF">ACFS5J_02535</name>
</gene>
<keyword evidence="4" id="KW-1185">Reference proteome</keyword>
<dbReference type="InterPro" id="IPR000917">
    <property type="entry name" value="Sulfatase_N"/>
</dbReference>
<name>A0ABW5YIP6_9FLAO</name>
<dbReference type="EMBL" id="JBHUPC010000010">
    <property type="protein sequence ID" value="MFD2890885.1"/>
    <property type="molecule type" value="Genomic_DNA"/>
</dbReference>
<dbReference type="CDD" id="cd16025">
    <property type="entry name" value="PAS_like"/>
    <property type="match status" value="1"/>
</dbReference>
<organism evidence="3 4">
    <name type="scientific">Flavobacterium chuncheonense</name>
    <dbReference type="NCBI Taxonomy" id="2026653"/>
    <lineage>
        <taxon>Bacteria</taxon>
        <taxon>Pseudomonadati</taxon>
        <taxon>Bacteroidota</taxon>
        <taxon>Flavobacteriia</taxon>
        <taxon>Flavobacteriales</taxon>
        <taxon>Flavobacteriaceae</taxon>
        <taxon>Flavobacterium</taxon>
    </lineage>
</organism>
<dbReference type="RefSeq" id="WP_379810399.1">
    <property type="nucleotide sequence ID" value="NZ_JBHUPC010000010.1"/>
</dbReference>
<dbReference type="Pfam" id="PF00884">
    <property type="entry name" value="Sulfatase"/>
    <property type="match status" value="1"/>
</dbReference>